<dbReference type="Proteomes" id="UP000069940">
    <property type="component" value="Unassembled WGS sequence"/>
</dbReference>
<dbReference type="SUPFAM" id="SSF57903">
    <property type="entry name" value="FYVE/PHD zinc finger"/>
    <property type="match status" value="1"/>
</dbReference>
<reference evidence="5" key="2">
    <citation type="submission" date="2025-05" db="UniProtKB">
        <authorList>
            <consortium name="EnsemblMetazoa"/>
        </authorList>
    </citation>
    <scope>IDENTIFICATION</scope>
    <source>
        <strain evidence="5">Foshan</strain>
    </source>
</reference>
<sequence>MNCKKCVLPVDTRSQPFIHCNGLCAAIHHAACVGLENADLAAVSPPKRNSFWLCDDCFAEFICWRNERTESAKGSSARPDHSLSQKQEYAPQRDVDELKAKVECLLLSTLTTTASCHPNTEMIRHSTPNSSRQPDREMSGINDSSVTPSASVPVVSERSTDSTVGDENFSEKDPLRTFAPCELLPRITLDGNVSEEDIQLMVARCLGACDAECRNVRKLVPRWVDCSALDYVSFKVILHCKWKATAMMSTTWPRYVKFREFRRRECTWKPDIV</sequence>
<evidence type="ECO:0000256" key="2">
    <source>
        <dbReference type="ARBA" id="ARBA00022771"/>
    </source>
</evidence>
<evidence type="ECO:0008006" key="7">
    <source>
        <dbReference type="Google" id="ProtNLM"/>
    </source>
</evidence>
<evidence type="ECO:0000313" key="6">
    <source>
        <dbReference type="Proteomes" id="UP000069940"/>
    </source>
</evidence>
<dbReference type="InterPro" id="IPR013083">
    <property type="entry name" value="Znf_RING/FYVE/PHD"/>
</dbReference>
<dbReference type="EnsemblMetazoa" id="AALFPA23_008812.R12045">
    <property type="protein sequence ID" value="AALFPA23_008812.P12045"/>
    <property type="gene ID" value="AALFPA23_008812"/>
</dbReference>
<dbReference type="InterPro" id="IPR011011">
    <property type="entry name" value="Znf_FYVE_PHD"/>
</dbReference>
<keyword evidence="3" id="KW-0862">Zinc</keyword>
<evidence type="ECO:0000256" key="3">
    <source>
        <dbReference type="ARBA" id="ARBA00022833"/>
    </source>
</evidence>
<evidence type="ECO:0000256" key="1">
    <source>
        <dbReference type="ARBA" id="ARBA00022723"/>
    </source>
</evidence>
<feature type="region of interest" description="Disordered" evidence="4">
    <location>
        <begin position="118"/>
        <end position="170"/>
    </location>
</feature>
<keyword evidence="6" id="KW-1185">Reference proteome</keyword>
<evidence type="ECO:0000313" key="5">
    <source>
        <dbReference type="EnsemblMetazoa" id="AALFPA23_008812.P12045"/>
    </source>
</evidence>
<feature type="compositionally biased region" description="Low complexity" evidence="4">
    <location>
        <begin position="144"/>
        <end position="156"/>
    </location>
</feature>
<dbReference type="RefSeq" id="XP_062702089.1">
    <property type="nucleotide sequence ID" value="XM_062846105.1"/>
</dbReference>
<keyword evidence="1" id="KW-0479">Metal-binding</keyword>
<dbReference type="InterPro" id="IPR019786">
    <property type="entry name" value="Zinc_finger_PHD-type_CS"/>
</dbReference>
<evidence type="ECO:0000256" key="4">
    <source>
        <dbReference type="SAM" id="MobiDB-lite"/>
    </source>
</evidence>
<reference evidence="6" key="1">
    <citation type="journal article" date="2015" name="Proc. Natl. Acad. Sci. U.S.A.">
        <title>Genome sequence of the Asian Tiger mosquito, Aedes albopictus, reveals insights into its biology, genetics, and evolution.</title>
        <authorList>
            <person name="Chen X.G."/>
            <person name="Jiang X."/>
            <person name="Gu J."/>
            <person name="Xu M."/>
            <person name="Wu Y."/>
            <person name="Deng Y."/>
            <person name="Zhang C."/>
            <person name="Bonizzoni M."/>
            <person name="Dermauw W."/>
            <person name="Vontas J."/>
            <person name="Armbruster P."/>
            <person name="Huang X."/>
            <person name="Yang Y."/>
            <person name="Zhang H."/>
            <person name="He W."/>
            <person name="Peng H."/>
            <person name="Liu Y."/>
            <person name="Wu K."/>
            <person name="Chen J."/>
            <person name="Lirakis M."/>
            <person name="Topalis P."/>
            <person name="Van Leeuwen T."/>
            <person name="Hall A.B."/>
            <person name="Jiang X."/>
            <person name="Thorpe C."/>
            <person name="Mueller R.L."/>
            <person name="Sun C."/>
            <person name="Waterhouse R.M."/>
            <person name="Yan G."/>
            <person name="Tu Z.J."/>
            <person name="Fang X."/>
            <person name="James A.A."/>
        </authorList>
    </citation>
    <scope>NUCLEOTIDE SEQUENCE [LARGE SCALE GENOMIC DNA]</scope>
    <source>
        <strain evidence="6">Foshan</strain>
    </source>
</reference>
<accession>A0ABM1YG46</accession>
<dbReference type="GeneID" id="134285415"/>
<protein>
    <recommendedName>
        <fullName evidence="7">Zinc finger PHD-type domain-containing protein</fullName>
    </recommendedName>
</protein>
<feature type="region of interest" description="Disordered" evidence="4">
    <location>
        <begin position="72"/>
        <end position="92"/>
    </location>
</feature>
<dbReference type="PROSITE" id="PS01359">
    <property type="entry name" value="ZF_PHD_1"/>
    <property type="match status" value="1"/>
</dbReference>
<proteinExistence type="predicted"/>
<organism evidence="5 6">
    <name type="scientific">Aedes albopictus</name>
    <name type="common">Asian tiger mosquito</name>
    <name type="synonym">Stegomyia albopicta</name>
    <dbReference type="NCBI Taxonomy" id="7160"/>
    <lineage>
        <taxon>Eukaryota</taxon>
        <taxon>Metazoa</taxon>
        <taxon>Ecdysozoa</taxon>
        <taxon>Arthropoda</taxon>
        <taxon>Hexapoda</taxon>
        <taxon>Insecta</taxon>
        <taxon>Pterygota</taxon>
        <taxon>Neoptera</taxon>
        <taxon>Endopterygota</taxon>
        <taxon>Diptera</taxon>
        <taxon>Nematocera</taxon>
        <taxon>Culicoidea</taxon>
        <taxon>Culicidae</taxon>
        <taxon>Culicinae</taxon>
        <taxon>Aedini</taxon>
        <taxon>Aedes</taxon>
        <taxon>Stegomyia</taxon>
    </lineage>
</organism>
<keyword evidence="2" id="KW-0863">Zinc-finger</keyword>
<dbReference type="Gene3D" id="3.30.40.10">
    <property type="entry name" value="Zinc/RING finger domain, C3HC4 (zinc finger)"/>
    <property type="match status" value="1"/>
</dbReference>
<name>A0ABM1YG46_AEDAL</name>